<dbReference type="InterPro" id="IPR007460">
    <property type="entry name" value="BrnT_toxin"/>
</dbReference>
<dbReference type="RefSeq" id="WP_193934918.1">
    <property type="nucleotide sequence ID" value="NZ_CAWPMZ010000003.1"/>
</dbReference>
<dbReference type="Proteomes" id="UP000651156">
    <property type="component" value="Unassembled WGS sequence"/>
</dbReference>
<dbReference type="InterPro" id="IPR038573">
    <property type="entry name" value="BrnT_sf"/>
</dbReference>
<organism evidence="1 2">
    <name type="scientific">Gloeocapsopsis crepidinum LEGE 06123</name>
    <dbReference type="NCBI Taxonomy" id="588587"/>
    <lineage>
        <taxon>Bacteria</taxon>
        <taxon>Bacillati</taxon>
        <taxon>Cyanobacteriota</taxon>
        <taxon>Cyanophyceae</taxon>
        <taxon>Oscillatoriophycideae</taxon>
        <taxon>Chroococcales</taxon>
        <taxon>Chroococcaceae</taxon>
        <taxon>Gloeocapsopsis</taxon>
    </lineage>
</organism>
<reference evidence="1 2" key="1">
    <citation type="submission" date="2020-10" db="EMBL/GenBank/DDBJ databases">
        <authorList>
            <person name="Castelo-Branco R."/>
            <person name="Eusebio N."/>
            <person name="Adriana R."/>
            <person name="Vieira A."/>
            <person name="Brugerolle De Fraissinette N."/>
            <person name="Rezende De Castro R."/>
            <person name="Schneider M.P."/>
            <person name="Vasconcelos V."/>
            <person name="Leao P.N."/>
        </authorList>
    </citation>
    <scope>NUCLEOTIDE SEQUENCE [LARGE SCALE GENOMIC DNA]</scope>
    <source>
        <strain evidence="1 2">LEGE 06123</strain>
    </source>
</reference>
<comment type="caution">
    <text evidence="1">The sequence shown here is derived from an EMBL/GenBank/DDBJ whole genome shotgun (WGS) entry which is preliminary data.</text>
</comment>
<dbReference type="Pfam" id="PF04365">
    <property type="entry name" value="BrnT_toxin"/>
    <property type="match status" value="1"/>
</dbReference>
<keyword evidence="2" id="KW-1185">Reference proteome</keyword>
<dbReference type="EMBL" id="JADEWN010000102">
    <property type="protein sequence ID" value="MBE9193540.1"/>
    <property type="molecule type" value="Genomic_DNA"/>
</dbReference>
<evidence type="ECO:0000313" key="2">
    <source>
        <dbReference type="Proteomes" id="UP000651156"/>
    </source>
</evidence>
<gene>
    <name evidence="1" type="ORF">IQ230_25055</name>
</gene>
<dbReference type="Gene3D" id="3.10.450.530">
    <property type="entry name" value="Ribonuclease toxin, BrnT, of type II toxin-antitoxin system"/>
    <property type="match status" value="1"/>
</dbReference>
<name>A0ABR9V158_9CHRO</name>
<sequence length="92" mass="11144">MQFEWDEAKNLENIRKHEIDFANVPEMFDNPMLIELYDRFDYGEDRWIGIGFLGKGIAVVVWTERQNGVIRIISARRANRYERQRLKQYLSY</sequence>
<proteinExistence type="predicted"/>
<protein>
    <submittedName>
        <fullName evidence="1">BrnT family toxin</fullName>
    </submittedName>
</protein>
<evidence type="ECO:0000313" key="1">
    <source>
        <dbReference type="EMBL" id="MBE9193540.1"/>
    </source>
</evidence>
<accession>A0ABR9V158</accession>